<dbReference type="EMBL" id="JFKA01000011">
    <property type="protein sequence ID" value="OSQ36388.1"/>
    <property type="molecule type" value="Genomic_DNA"/>
</dbReference>
<dbReference type="OrthoDB" id="63487at2"/>
<dbReference type="STRING" id="1293891.TMES_17985"/>
<reference evidence="2 3" key="1">
    <citation type="submission" date="2014-03" db="EMBL/GenBank/DDBJ databases">
        <title>The draft genome sequence of Thalassospira mesophila JCM 18969.</title>
        <authorList>
            <person name="Lai Q."/>
            <person name="Shao Z."/>
        </authorList>
    </citation>
    <scope>NUCLEOTIDE SEQUENCE [LARGE SCALE GENOMIC DNA]</scope>
    <source>
        <strain evidence="2 3">JCM 18969</strain>
    </source>
</reference>
<accession>A0A1Y2KWZ6</accession>
<name>A0A1Y2KWZ6_9PROT</name>
<dbReference type="InterPro" id="IPR043129">
    <property type="entry name" value="ATPase_NBD"/>
</dbReference>
<protein>
    <recommendedName>
        <fullName evidence="1">ATPase BadF/BadG/BcrA/BcrD type domain-containing protein</fullName>
    </recommendedName>
</protein>
<evidence type="ECO:0000313" key="2">
    <source>
        <dbReference type="EMBL" id="OSQ36388.1"/>
    </source>
</evidence>
<dbReference type="AlphaFoldDB" id="A0A1Y2KWZ6"/>
<dbReference type="Proteomes" id="UP000193391">
    <property type="component" value="Unassembled WGS sequence"/>
</dbReference>
<feature type="domain" description="ATPase BadF/BadG/BcrA/BcrD type" evidence="1">
    <location>
        <begin position="7"/>
        <end position="272"/>
    </location>
</feature>
<dbReference type="Pfam" id="PF01869">
    <property type="entry name" value="BcrAD_BadFG"/>
    <property type="match status" value="1"/>
</dbReference>
<evidence type="ECO:0000313" key="3">
    <source>
        <dbReference type="Proteomes" id="UP000193391"/>
    </source>
</evidence>
<gene>
    <name evidence="2" type="ORF">TMES_17985</name>
</gene>
<dbReference type="Gene3D" id="3.30.420.40">
    <property type="match status" value="2"/>
</dbReference>
<dbReference type="RefSeq" id="WP_085585146.1">
    <property type="nucleotide sequence ID" value="NZ_JFKA01000011.1"/>
</dbReference>
<evidence type="ECO:0000259" key="1">
    <source>
        <dbReference type="Pfam" id="PF01869"/>
    </source>
</evidence>
<comment type="caution">
    <text evidence="2">The sequence shown here is derived from an EMBL/GenBank/DDBJ whole genome shotgun (WGS) entry which is preliminary data.</text>
</comment>
<dbReference type="PANTHER" id="PTHR43190">
    <property type="entry name" value="N-ACETYL-D-GLUCOSAMINE KINASE"/>
    <property type="match status" value="1"/>
</dbReference>
<dbReference type="InterPro" id="IPR052519">
    <property type="entry name" value="Euk-type_GlcNAc_Kinase"/>
</dbReference>
<dbReference type="InterPro" id="IPR002731">
    <property type="entry name" value="ATPase_BadF"/>
</dbReference>
<dbReference type="PANTHER" id="PTHR43190:SF3">
    <property type="entry name" value="N-ACETYL-D-GLUCOSAMINE KINASE"/>
    <property type="match status" value="1"/>
</dbReference>
<keyword evidence="3" id="KW-1185">Reference proteome</keyword>
<proteinExistence type="predicted"/>
<organism evidence="2 3">
    <name type="scientific">Thalassospira mesophila</name>
    <dbReference type="NCBI Taxonomy" id="1293891"/>
    <lineage>
        <taxon>Bacteria</taxon>
        <taxon>Pseudomonadati</taxon>
        <taxon>Pseudomonadota</taxon>
        <taxon>Alphaproteobacteria</taxon>
        <taxon>Rhodospirillales</taxon>
        <taxon>Thalassospiraceae</taxon>
        <taxon>Thalassospira</taxon>
    </lineage>
</organism>
<dbReference type="SUPFAM" id="SSF53067">
    <property type="entry name" value="Actin-like ATPase domain"/>
    <property type="match status" value="2"/>
</dbReference>
<sequence length="316" mass="33536">MAFVLALDAGGTKTLMAMANEQGAVTMLRSGPSLDPTSGADWPELFCQMVKPALDQQALQAAVMGMPFHDELKALSQEQDIVAAQALPCPVLVQNDVRVAFDGAFAGTGGVLVLAGTGSMAWASLNKTGDPHFRIGGWGDSFGDEGSAYWIGRESLALVGRGLDCRNETKTFAHRVLAEMSLRPDELIDWVYAQKNRRSAIAAIARITGRLAEAGDKDAQVILGRACDCLVEHANAAARLLGTADAPMRWSYAGGVFENACVLNGVRDRIGSEPHIPVLPPIGGALLRAAQLAGWRADDTFIEGLSMSLNKAFQSL</sequence>